<dbReference type="InterPro" id="IPR000551">
    <property type="entry name" value="MerR-type_HTH_dom"/>
</dbReference>
<protein>
    <submittedName>
        <fullName evidence="6">Transcriptional regulator, MerR family</fullName>
    </submittedName>
</protein>
<keyword evidence="4" id="KW-0804">Transcription</keyword>
<evidence type="ECO:0000256" key="2">
    <source>
        <dbReference type="ARBA" id="ARBA00023015"/>
    </source>
</evidence>
<reference evidence="7" key="1">
    <citation type="journal article" date="2012" name="J. Bacteriol.">
        <title>Genome Sequence of Micromonospora lupini Lupac 08, Isolated from Root Nodules of Lupinus angustifolius.</title>
        <authorList>
            <person name="Alonso-Vega P."/>
            <person name="Normand P."/>
            <person name="Bacigalupe R."/>
            <person name="Pujic P."/>
            <person name="Lajus A."/>
            <person name="Vallenet D."/>
            <person name="Carro L."/>
            <person name="Coll P."/>
            <person name="Trujillo M.E."/>
        </authorList>
    </citation>
    <scope>NUCLEOTIDE SEQUENCE [LARGE SCALE GENOMIC DNA]</scope>
    <source>
        <strain evidence="7">Lupac 08</strain>
    </source>
</reference>
<accession>I0KZR2</accession>
<dbReference type="EMBL" id="CAIE01000017">
    <property type="protein sequence ID" value="CCH17059.1"/>
    <property type="molecule type" value="Genomic_DNA"/>
</dbReference>
<sequence length="221" mass="24672">MRISDLSRQSGVPVGTIKFYLRERLLPPGEPTGRNQALYNKNHLRRLRLIKIFTSIGELDLTSVRRLLIAAEEEHLSSIELFEVLNEVSMAGKDTAAEEDESLELARADANRIIDASGWEVNPDAAARSHLTLALAAMRRLGCDCDPDFLDVYREAADRLARHEVGRIANDRTARIEALARNVLLHQAFAAMRQLGQQHHLSRRFGLVPANQGTADDGDRS</sequence>
<dbReference type="InterPro" id="IPR047057">
    <property type="entry name" value="MerR_fam"/>
</dbReference>
<keyword evidence="3" id="KW-0238">DNA-binding</keyword>
<dbReference type="OrthoDB" id="5242095at2"/>
<evidence type="ECO:0000259" key="5">
    <source>
        <dbReference type="PROSITE" id="PS50937"/>
    </source>
</evidence>
<keyword evidence="2" id="KW-0805">Transcription regulation</keyword>
<dbReference type="PRINTS" id="PR00040">
    <property type="entry name" value="HTHMERR"/>
</dbReference>
<keyword evidence="7" id="KW-1185">Reference proteome</keyword>
<comment type="caution">
    <text evidence="6">The sequence shown here is derived from an EMBL/GenBank/DDBJ whole genome shotgun (WGS) entry which is preliminary data.</text>
</comment>
<dbReference type="AlphaFoldDB" id="I0KZR2"/>
<evidence type="ECO:0000256" key="3">
    <source>
        <dbReference type="ARBA" id="ARBA00023125"/>
    </source>
</evidence>
<dbReference type="Pfam" id="PF13411">
    <property type="entry name" value="MerR_1"/>
    <property type="match status" value="1"/>
</dbReference>
<dbReference type="STRING" id="1150864.MILUP08_41978"/>
<keyword evidence="1" id="KW-0678">Repressor</keyword>
<dbReference type="PANTHER" id="PTHR30204:SF69">
    <property type="entry name" value="MERR-FAMILY TRANSCRIPTIONAL REGULATOR"/>
    <property type="match status" value="1"/>
</dbReference>
<dbReference type="GO" id="GO:0003700">
    <property type="term" value="F:DNA-binding transcription factor activity"/>
    <property type="evidence" value="ECO:0007669"/>
    <property type="project" value="InterPro"/>
</dbReference>
<gene>
    <name evidence="6" type="ORF">MILUP08_41978</name>
</gene>
<feature type="domain" description="HTH merR-type" evidence="5">
    <location>
        <begin position="1"/>
        <end position="70"/>
    </location>
</feature>
<dbReference type="SUPFAM" id="SSF46955">
    <property type="entry name" value="Putative DNA-binding domain"/>
    <property type="match status" value="1"/>
</dbReference>
<dbReference type="eggNOG" id="COG0789">
    <property type="taxonomic scope" value="Bacteria"/>
</dbReference>
<evidence type="ECO:0000313" key="7">
    <source>
        <dbReference type="Proteomes" id="UP000003448"/>
    </source>
</evidence>
<dbReference type="PROSITE" id="PS50937">
    <property type="entry name" value="HTH_MERR_2"/>
    <property type="match status" value="1"/>
</dbReference>
<evidence type="ECO:0000313" key="6">
    <source>
        <dbReference type="EMBL" id="CCH17059.1"/>
    </source>
</evidence>
<dbReference type="PANTHER" id="PTHR30204">
    <property type="entry name" value="REDOX-CYCLING DRUG-SENSING TRANSCRIPTIONAL ACTIVATOR SOXR"/>
    <property type="match status" value="1"/>
</dbReference>
<dbReference type="GO" id="GO:0003677">
    <property type="term" value="F:DNA binding"/>
    <property type="evidence" value="ECO:0007669"/>
    <property type="project" value="UniProtKB-KW"/>
</dbReference>
<evidence type="ECO:0000256" key="4">
    <source>
        <dbReference type="ARBA" id="ARBA00023163"/>
    </source>
</evidence>
<dbReference type="SMART" id="SM00422">
    <property type="entry name" value="HTH_MERR"/>
    <property type="match status" value="1"/>
</dbReference>
<proteinExistence type="predicted"/>
<evidence type="ECO:0000256" key="1">
    <source>
        <dbReference type="ARBA" id="ARBA00022491"/>
    </source>
</evidence>
<dbReference type="InterPro" id="IPR009061">
    <property type="entry name" value="DNA-bd_dom_put_sf"/>
</dbReference>
<dbReference type="RefSeq" id="WP_007457448.1">
    <property type="nucleotide sequence ID" value="NZ_HF570108.1"/>
</dbReference>
<name>I0KZR2_9ACTN</name>
<dbReference type="Gene3D" id="1.10.1660.10">
    <property type="match status" value="1"/>
</dbReference>
<dbReference type="Proteomes" id="UP000003448">
    <property type="component" value="Unassembled WGS sequence"/>
</dbReference>
<organism evidence="6 7">
    <name type="scientific">Micromonospora lupini str. Lupac 08</name>
    <dbReference type="NCBI Taxonomy" id="1150864"/>
    <lineage>
        <taxon>Bacteria</taxon>
        <taxon>Bacillati</taxon>
        <taxon>Actinomycetota</taxon>
        <taxon>Actinomycetes</taxon>
        <taxon>Micromonosporales</taxon>
        <taxon>Micromonosporaceae</taxon>
        <taxon>Micromonospora</taxon>
    </lineage>
</organism>